<dbReference type="Proteomes" id="UP000199702">
    <property type="component" value="Unassembled WGS sequence"/>
</dbReference>
<dbReference type="InterPro" id="IPR011006">
    <property type="entry name" value="CheY-like_superfamily"/>
</dbReference>
<dbReference type="PANTHER" id="PTHR45566">
    <property type="entry name" value="HTH-TYPE TRANSCRIPTIONAL REGULATOR YHJB-RELATED"/>
    <property type="match status" value="1"/>
</dbReference>
<evidence type="ECO:0000259" key="3">
    <source>
        <dbReference type="PROSITE" id="PS50110"/>
    </source>
</evidence>
<evidence type="ECO:0000256" key="2">
    <source>
        <dbReference type="PROSITE-ProRule" id="PRU00169"/>
    </source>
</evidence>
<dbReference type="InterPro" id="IPR001789">
    <property type="entry name" value="Sig_transdc_resp-reg_receiver"/>
</dbReference>
<keyword evidence="2" id="KW-0597">Phosphoprotein</keyword>
<dbReference type="STRING" id="402734.SAMN05660918_2138"/>
<organism evidence="4 5">
    <name type="scientific">Flavobacterium terrigena</name>
    <dbReference type="NCBI Taxonomy" id="402734"/>
    <lineage>
        <taxon>Bacteria</taxon>
        <taxon>Pseudomonadati</taxon>
        <taxon>Bacteroidota</taxon>
        <taxon>Flavobacteriia</taxon>
        <taxon>Flavobacteriales</taxon>
        <taxon>Flavobacteriaceae</taxon>
        <taxon>Flavobacterium</taxon>
    </lineage>
</organism>
<dbReference type="InterPro" id="IPR016032">
    <property type="entry name" value="Sig_transdc_resp-reg_C-effctor"/>
</dbReference>
<protein>
    <submittedName>
        <fullName evidence="4">DNA-binding response regulator, NarL/FixJ family, contains REC and HTH domains</fullName>
    </submittedName>
</protein>
<dbReference type="InterPro" id="IPR036388">
    <property type="entry name" value="WH-like_DNA-bd_sf"/>
</dbReference>
<evidence type="ECO:0000313" key="5">
    <source>
        <dbReference type="Proteomes" id="UP000199702"/>
    </source>
</evidence>
<gene>
    <name evidence="4" type="ORF">SAMN05660918_2138</name>
</gene>
<proteinExistence type="predicted"/>
<dbReference type="InterPro" id="IPR000792">
    <property type="entry name" value="Tscrpt_reg_LuxR_C"/>
</dbReference>
<dbReference type="SMART" id="SM00448">
    <property type="entry name" value="REC"/>
    <property type="match status" value="1"/>
</dbReference>
<dbReference type="GO" id="GO:0006355">
    <property type="term" value="P:regulation of DNA-templated transcription"/>
    <property type="evidence" value="ECO:0007669"/>
    <property type="project" value="InterPro"/>
</dbReference>
<dbReference type="AlphaFoldDB" id="A0A1H6VD97"/>
<dbReference type="EMBL" id="FNYA01000005">
    <property type="protein sequence ID" value="SEJ00954.1"/>
    <property type="molecule type" value="Genomic_DNA"/>
</dbReference>
<dbReference type="GO" id="GO:0003677">
    <property type="term" value="F:DNA binding"/>
    <property type="evidence" value="ECO:0007669"/>
    <property type="project" value="UniProtKB-KW"/>
</dbReference>
<name>A0A1H6VD97_9FLAO</name>
<dbReference type="RefSeq" id="WP_091312915.1">
    <property type="nucleotide sequence ID" value="NZ_CBCSJU010000006.1"/>
</dbReference>
<keyword evidence="1 4" id="KW-0238">DNA-binding</keyword>
<evidence type="ECO:0000256" key="1">
    <source>
        <dbReference type="ARBA" id="ARBA00023125"/>
    </source>
</evidence>
<dbReference type="Gene3D" id="1.10.10.10">
    <property type="entry name" value="Winged helix-like DNA-binding domain superfamily/Winged helix DNA-binding domain"/>
    <property type="match status" value="1"/>
</dbReference>
<dbReference type="InterPro" id="IPR051015">
    <property type="entry name" value="EvgA-like"/>
</dbReference>
<reference evidence="5" key="1">
    <citation type="submission" date="2016-10" db="EMBL/GenBank/DDBJ databases">
        <authorList>
            <person name="Varghese N."/>
            <person name="Submissions S."/>
        </authorList>
    </citation>
    <scope>NUCLEOTIDE SEQUENCE [LARGE SCALE GENOMIC DNA]</scope>
    <source>
        <strain evidence="5">DSM 17934</strain>
    </source>
</reference>
<feature type="modified residue" description="4-aspartylphosphate" evidence="2">
    <location>
        <position position="61"/>
    </location>
</feature>
<dbReference type="SUPFAM" id="SSF52172">
    <property type="entry name" value="CheY-like"/>
    <property type="match status" value="1"/>
</dbReference>
<dbReference type="Pfam" id="PF00196">
    <property type="entry name" value="GerE"/>
    <property type="match status" value="1"/>
</dbReference>
<evidence type="ECO:0000313" key="4">
    <source>
        <dbReference type="EMBL" id="SEJ00954.1"/>
    </source>
</evidence>
<keyword evidence="5" id="KW-1185">Reference proteome</keyword>
<dbReference type="Gene3D" id="3.40.50.2300">
    <property type="match status" value="1"/>
</dbReference>
<sequence>MTSNILLVDDHPAILNGYLSVLGFNDKDIELVPTFCYTCEDAYNAITNPEQQEFFDFIFLDRSLPPYPEMKIRFGEDLAILAREHHSKAKIIMLTAHAESFIIYDILHKARPNGLIIKSDATGDVLLDAFHDVIDGKTYYSPTVSDSMKDLLVREDYLDSINRQIIVLLAQGFKNKTIATQLGLSDSTVEKRKSKIKDFFLINKSTDEELINEAKKLGFI</sequence>
<accession>A0A1H6VD97</accession>
<dbReference type="OrthoDB" id="651456at2"/>
<dbReference type="GO" id="GO:0000160">
    <property type="term" value="P:phosphorelay signal transduction system"/>
    <property type="evidence" value="ECO:0007669"/>
    <property type="project" value="InterPro"/>
</dbReference>
<dbReference type="PROSITE" id="PS50110">
    <property type="entry name" value="RESPONSE_REGULATORY"/>
    <property type="match status" value="1"/>
</dbReference>
<dbReference type="SUPFAM" id="SSF46894">
    <property type="entry name" value="C-terminal effector domain of the bipartite response regulators"/>
    <property type="match status" value="1"/>
</dbReference>
<feature type="domain" description="Response regulatory" evidence="3">
    <location>
        <begin position="4"/>
        <end position="133"/>
    </location>
</feature>
<dbReference type="PANTHER" id="PTHR45566:SF2">
    <property type="entry name" value="NARL SUBFAMILY"/>
    <property type="match status" value="1"/>
</dbReference>